<name>A0A1C3NTX3_9ACTN</name>
<evidence type="ECO:0000313" key="2">
    <source>
        <dbReference type="EMBL" id="SBW18292.1"/>
    </source>
</evidence>
<dbReference type="EMBL" id="FLUV01000236">
    <property type="protein sequence ID" value="SBW18292.1"/>
    <property type="molecule type" value="Genomic_DNA"/>
</dbReference>
<accession>A0A1C3NTX3</accession>
<protein>
    <submittedName>
        <fullName evidence="2">Uncharacterized protein</fullName>
    </submittedName>
</protein>
<reference evidence="3" key="1">
    <citation type="submission" date="2016-02" db="EMBL/GenBank/DDBJ databases">
        <authorList>
            <person name="Wibberg D."/>
        </authorList>
    </citation>
    <scope>NUCLEOTIDE SEQUENCE [LARGE SCALE GENOMIC DNA]</scope>
</reference>
<dbReference type="AlphaFoldDB" id="A0A1C3NTX3"/>
<evidence type="ECO:0000256" key="1">
    <source>
        <dbReference type="SAM" id="MobiDB-lite"/>
    </source>
</evidence>
<dbReference type="Proteomes" id="UP000199013">
    <property type="component" value="Unassembled WGS sequence"/>
</dbReference>
<keyword evidence="3" id="KW-1185">Reference proteome</keyword>
<proteinExistence type="predicted"/>
<gene>
    <name evidence="2" type="ORF">FDG2_0612</name>
</gene>
<organism evidence="2 3">
    <name type="scientific">Candidatus Protofrankia californiensis</name>
    <dbReference type="NCBI Taxonomy" id="1839754"/>
    <lineage>
        <taxon>Bacteria</taxon>
        <taxon>Bacillati</taxon>
        <taxon>Actinomycetota</taxon>
        <taxon>Actinomycetes</taxon>
        <taxon>Frankiales</taxon>
        <taxon>Frankiaceae</taxon>
        <taxon>Protofrankia</taxon>
    </lineage>
</organism>
<sequence>MKLSGKPAPSRVESHCSAEPGRYPTDKVDGMVWPVTAIGGYAVDDGNREGRLAVLYGVVRFEPGDERRVRDTTITFDSPAAAELFAVESGWHDFQVTPLFFFVDNATAPAGRMLLGAALARSMRRASGDDQR</sequence>
<feature type="region of interest" description="Disordered" evidence="1">
    <location>
        <begin position="1"/>
        <end position="23"/>
    </location>
</feature>
<evidence type="ECO:0000313" key="3">
    <source>
        <dbReference type="Proteomes" id="UP000199013"/>
    </source>
</evidence>